<evidence type="ECO:0000313" key="4">
    <source>
        <dbReference type="EnsemblMetazoa" id="XP_014249691.1"/>
    </source>
</evidence>
<dbReference type="Pfam" id="PF14687">
    <property type="entry name" value="DUF4460"/>
    <property type="match status" value="1"/>
</dbReference>
<dbReference type="OMA" id="KLHISHY"/>
<reference evidence="4" key="1">
    <citation type="submission" date="2022-01" db="UniProtKB">
        <authorList>
            <consortium name="EnsemblMetazoa"/>
        </authorList>
    </citation>
    <scope>IDENTIFICATION</scope>
</reference>
<keyword evidence="5" id="KW-1185">Reference proteome</keyword>
<dbReference type="InterPro" id="IPR027989">
    <property type="entry name" value="DUF4461"/>
</dbReference>
<organism evidence="4 5">
    <name type="scientific">Cimex lectularius</name>
    <name type="common">Bed bug</name>
    <name type="synonym">Acanthia lectularia</name>
    <dbReference type="NCBI Taxonomy" id="79782"/>
    <lineage>
        <taxon>Eukaryota</taxon>
        <taxon>Metazoa</taxon>
        <taxon>Ecdysozoa</taxon>
        <taxon>Arthropoda</taxon>
        <taxon>Hexapoda</taxon>
        <taxon>Insecta</taxon>
        <taxon>Pterygota</taxon>
        <taxon>Neoptera</taxon>
        <taxon>Paraneoptera</taxon>
        <taxon>Hemiptera</taxon>
        <taxon>Heteroptera</taxon>
        <taxon>Panheteroptera</taxon>
        <taxon>Cimicomorpha</taxon>
        <taxon>Cimicidae</taxon>
        <taxon>Cimex</taxon>
    </lineage>
</organism>
<evidence type="ECO:0000259" key="2">
    <source>
        <dbReference type="Pfam" id="PF14687"/>
    </source>
</evidence>
<dbReference type="GeneID" id="106666773"/>
<proteinExistence type="predicted"/>
<feature type="coiled-coil region" evidence="1">
    <location>
        <begin position="395"/>
        <end position="422"/>
    </location>
</feature>
<evidence type="ECO:0008006" key="6">
    <source>
        <dbReference type="Google" id="ProtNLM"/>
    </source>
</evidence>
<dbReference type="AlphaFoldDB" id="A0A8I6RU02"/>
<dbReference type="RefSeq" id="XP_014249691.1">
    <property type="nucleotide sequence ID" value="XM_014394205.1"/>
</dbReference>
<dbReference type="InterPro" id="IPR028031">
    <property type="entry name" value="DUF4460"/>
</dbReference>
<dbReference type="GO" id="GO:0005739">
    <property type="term" value="C:mitochondrion"/>
    <property type="evidence" value="ECO:0007669"/>
    <property type="project" value="TreeGrafter"/>
</dbReference>
<evidence type="ECO:0000256" key="1">
    <source>
        <dbReference type="SAM" id="Coils"/>
    </source>
</evidence>
<feature type="domain" description="DUF4461" evidence="3">
    <location>
        <begin position="181"/>
        <end position="490"/>
    </location>
</feature>
<dbReference type="OrthoDB" id="4238at2759"/>
<dbReference type="Pfam" id="PF14688">
    <property type="entry name" value="DUF4461"/>
    <property type="match status" value="1"/>
</dbReference>
<name>A0A8I6RU02_CIMLE</name>
<dbReference type="EnsemblMetazoa" id="XM_014394205.1">
    <property type="protein sequence ID" value="XP_014249691.1"/>
    <property type="gene ID" value="LOC106666773"/>
</dbReference>
<dbReference type="KEGG" id="clec:106666773"/>
<protein>
    <recommendedName>
        <fullName evidence="6">T-cell activation inhibitor, mitochondrial</fullName>
    </recommendedName>
</protein>
<evidence type="ECO:0000259" key="3">
    <source>
        <dbReference type="Pfam" id="PF14688"/>
    </source>
</evidence>
<dbReference type="PANTHER" id="PTHR31596">
    <property type="entry name" value="T-CELL ACTIVATION INHIBITOR, MITOCHONDRIAL"/>
    <property type="match status" value="1"/>
</dbReference>
<accession>A0A8I6RU02</accession>
<feature type="domain" description="DUF4460" evidence="2">
    <location>
        <begin position="28"/>
        <end position="125"/>
    </location>
</feature>
<dbReference type="PANTHER" id="PTHR31596:SF1">
    <property type="entry name" value="T-CELL ACTIVATION INHIBITOR, MITOCHONDRIAL"/>
    <property type="match status" value="1"/>
</dbReference>
<evidence type="ECO:0000313" key="5">
    <source>
        <dbReference type="Proteomes" id="UP000494040"/>
    </source>
</evidence>
<dbReference type="InterPro" id="IPR027986">
    <property type="entry name" value="TCAIM"/>
</dbReference>
<dbReference type="Proteomes" id="UP000494040">
    <property type="component" value="Unassembled WGS sequence"/>
</dbReference>
<keyword evidence="1" id="KW-0175">Coiled coil</keyword>
<sequence length="491" mass="56433">MASEVLCRHVLNRILDRGTVGVTCYRYLTSGEVATALRPFYFSVHPDLFGKFPTERATNENSLQVLSSYIQTLQQNRPPRPATLKFYLRPQGVTLDKESIKPVDIKLVQKDLRKTVVSILSTCNLPTTYVDNIAPALNPSSSRYHMNEAFRQRVYYYEHDLRKEMGFQMEEEIEMAKGAETLLTWLSKNVDSAKEKLARCKPVREDVQRLQDSLCSDFGIKEVRWECGWNITHFRGCLQSFQTLAEHHMDAMSVLKGRTLVFGNDTGLSLEGHVLLNSGEVRNNWLDFIKNVVYKRDAALLTVPRFEKALSRVLRDIQVVKRKFQAKTMVNQYENNLRRLTTSLSDCQGRGGYPKHWPESLSDFELVVETEAGPLMLSPMGQFIVPCSCPSTLLVNFITDNMKEATRLLQQYKEQKQVEKDLYEQCLSDFKLIAFDKDDSITPDPMISCCKRLLGNRHHLKQHLSGVSLTITNYYSVMSDGQMCIPWNWKL</sequence>